<dbReference type="Gene3D" id="3.60.10.10">
    <property type="entry name" value="Endonuclease/exonuclease/phosphatase"/>
    <property type="match status" value="1"/>
</dbReference>
<organism evidence="2 3">
    <name type="scientific">Ephemerocybe angulata</name>
    <dbReference type="NCBI Taxonomy" id="980116"/>
    <lineage>
        <taxon>Eukaryota</taxon>
        <taxon>Fungi</taxon>
        <taxon>Dikarya</taxon>
        <taxon>Basidiomycota</taxon>
        <taxon>Agaricomycotina</taxon>
        <taxon>Agaricomycetes</taxon>
        <taxon>Agaricomycetidae</taxon>
        <taxon>Agaricales</taxon>
        <taxon>Agaricineae</taxon>
        <taxon>Psathyrellaceae</taxon>
        <taxon>Ephemerocybe</taxon>
    </lineage>
</organism>
<dbReference type="AlphaFoldDB" id="A0A8H5F6N4"/>
<evidence type="ECO:0000313" key="3">
    <source>
        <dbReference type="Proteomes" id="UP000541558"/>
    </source>
</evidence>
<accession>A0A8H5F6N4</accession>
<dbReference type="Proteomes" id="UP000541558">
    <property type="component" value="Unassembled WGS sequence"/>
</dbReference>
<protein>
    <recommendedName>
        <fullName evidence="1">Endonuclease/exonuclease/phosphatase domain-containing protein</fullName>
    </recommendedName>
</protein>
<comment type="caution">
    <text evidence="2">The sequence shown here is derived from an EMBL/GenBank/DDBJ whole genome shotgun (WGS) entry which is preliminary data.</text>
</comment>
<feature type="domain" description="Endonuclease/exonuclease/phosphatase" evidence="1">
    <location>
        <begin position="18"/>
        <end position="147"/>
    </location>
</feature>
<dbReference type="OrthoDB" id="416119at2759"/>
<dbReference type="InterPro" id="IPR036691">
    <property type="entry name" value="Endo/exonu/phosph_ase_sf"/>
</dbReference>
<dbReference type="Pfam" id="PF03372">
    <property type="entry name" value="Exo_endo_phos"/>
    <property type="match status" value="1"/>
</dbReference>
<dbReference type="InterPro" id="IPR005135">
    <property type="entry name" value="Endo/exonuclease/phosphatase"/>
</dbReference>
<gene>
    <name evidence="2" type="ORF">D9611_000916</name>
</gene>
<proteinExistence type="predicted"/>
<evidence type="ECO:0000259" key="1">
    <source>
        <dbReference type="Pfam" id="PF03372"/>
    </source>
</evidence>
<evidence type="ECO:0000313" key="2">
    <source>
        <dbReference type="EMBL" id="KAF5325780.1"/>
    </source>
</evidence>
<sequence length="193" mass="22453">MSIPWNNHKSTLNFLAIYAPNNERASEDLWRDVKTYYDDKAIPKKPHFVLGDFNLVEDEIDRRPAHRDDTGAVDTLKAMLRALRMQDGFRKEYPDRCAFTWGLNHSPDSIPPNASLSRIDRIYCRRDMYFSTREWRIHLDHTVGTDHELVSATYYNLDAPFIGKGRWQIPGFLLDCADFMEQVNDLCALAIAK</sequence>
<dbReference type="EMBL" id="JAACJK010000163">
    <property type="protein sequence ID" value="KAF5325780.1"/>
    <property type="molecule type" value="Genomic_DNA"/>
</dbReference>
<keyword evidence="3" id="KW-1185">Reference proteome</keyword>
<dbReference type="GO" id="GO:0003824">
    <property type="term" value="F:catalytic activity"/>
    <property type="evidence" value="ECO:0007669"/>
    <property type="project" value="InterPro"/>
</dbReference>
<name>A0A8H5F6N4_9AGAR</name>
<dbReference type="SUPFAM" id="SSF56219">
    <property type="entry name" value="DNase I-like"/>
    <property type="match status" value="1"/>
</dbReference>
<reference evidence="2 3" key="1">
    <citation type="journal article" date="2020" name="ISME J.">
        <title>Uncovering the hidden diversity of litter-decomposition mechanisms in mushroom-forming fungi.</title>
        <authorList>
            <person name="Floudas D."/>
            <person name="Bentzer J."/>
            <person name="Ahren D."/>
            <person name="Johansson T."/>
            <person name="Persson P."/>
            <person name="Tunlid A."/>
        </authorList>
    </citation>
    <scope>NUCLEOTIDE SEQUENCE [LARGE SCALE GENOMIC DNA]</scope>
    <source>
        <strain evidence="2 3">CBS 175.51</strain>
    </source>
</reference>